<dbReference type="InterPro" id="IPR017785">
    <property type="entry name" value="Choline-sulfatase"/>
</dbReference>
<dbReference type="PANTHER" id="PTHR45953:SF1">
    <property type="entry name" value="IDURONATE 2-SULFATASE"/>
    <property type="match status" value="1"/>
</dbReference>
<dbReference type="EMBL" id="JAXCLW010000001">
    <property type="protein sequence ID" value="MDY0881719.1"/>
    <property type="molecule type" value="Genomic_DNA"/>
</dbReference>
<dbReference type="InterPro" id="IPR017850">
    <property type="entry name" value="Alkaline_phosphatase_core_sf"/>
</dbReference>
<keyword evidence="2" id="KW-0479">Metal-binding</keyword>
<dbReference type="InterPro" id="IPR024607">
    <property type="entry name" value="Sulfatase_CS"/>
</dbReference>
<name>A0ABU5E6Q7_9PROT</name>
<evidence type="ECO:0000256" key="3">
    <source>
        <dbReference type="ARBA" id="ARBA00022801"/>
    </source>
</evidence>
<dbReference type="Pfam" id="PF00884">
    <property type="entry name" value="Sulfatase"/>
    <property type="match status" value="1"/>
</dbReference>
<dbReference type="GO" id="GO:0047753">
    <property type="term" value="F:choline-sulfatase activity"/>
    <property type="evidence" value="ECO:0007669"/>
    <property type="project" value="UniProtKB-EC"/>
</dbReference>
<feature type="domain" description="Sulfatase N-terminal" evidence="4">
    <location>
        <begin position="6"/>
        <end position="346"/>
    </location>
</feature>
<evidence type="ECO:0000256" key="1">
    <source>
        <dbReference type="ARBA" id="ARBA00008779"/>
    </source>
</evidence>
<reference evidence="6 7" key="1">
    <citation type="journal article" date="2016" name="Antonie Van Leeuwenhoek">
        <title>Dongia soli sp. nov., isolated from soil from Dokdo, Korea.</title>
        <authorList>
            <person name="Kim D.U."/>
            <person name="Lee H."/>
            <person name="Kim H."/>
            <person name="Kim S.G."/>
            <person name="Ka J.O."/>
        </authorList>
    </citation>
    <scope>NUCLEOTIDE SEQUENCE [LARGE SCALE GENOMIC DNA]</scope>
    <source>
        <strain evidence="6 7">D78</strain>
    </source>
</reference>
<evidence type="ECO:0000259" key="5">
    <source>
        <dbReference type="Pfam" id="PF12411"/>
    </source>
</evidence>
<gene>
    <name evidence="6" type="primary">betC</name>
    <name evidence="6" type="ORF">SMD27_02585</name>
</gene>
<evidence type="ECO:0000313" key="7">
    <source>
        <dbReference type="Proteomes" id="UP001279642"/>
    </source>
</evidence>
<evidence type="ECO:0000313" key="6">
    <source>
        <dbReference type="EMBL" id="MDY0881719.1"/>
    </source>
</evidence>
<dbReference type="EC" id="3.1.6.6" evidence="6"/>
<protein>
    <submittedName>
        <fullName evidence="6">Choline-sulfatase</fullName>
        <ecNumber evidence="6">3.1.6.6</ecNumber>
    </submittedName>
</protein>
<keyword evidence="7" id="KW-1185">Reference proteome</keyword>
<evidence type="ECO:0000259" key="4">
    <source>
        <dbReference type="Pfam" id="PF00884"/>
    </source>
</evidence>
<organism evidence="6 7">
    <name type="scientific">Dongia soli</name>
    <dbReference type="NCBI Taxonomy" id="600628"/>
    <lineage>
        <taxon>Bacteria</taxon>
        <taxon>Pseudomonadati</taxon>
        <taxon>Pseudomonadota</taxon>
        <taxon>Alphaproteobacteria</taxon>
        <taxon>Rhodospirillales</taxon>
        <taxon>Dongiaceae</taxon>
        <taxon>Dongia</taxon>
    </lineage>
</organism>
<comment type="caution">
    <text evidence="6">The sequence shown here is derived from an EMBL/GenBank/DDBJ whole genome shotgun (WGS) entry which is preliminary data.</text>
</comment>
<dbReference type="Proteomes" id="UP001279642">
    <property type="component" value="Unassembled WGS sequence"/>
</dbReference>
<dbReference type="PANTHER" id="PTHR45953">
    <property type="entry name" value="IDURONATE 2-SULFATASE"/>
    <property type="match status" value="1"/>
</dbReference>
<keyword evidence="3 6" id="KW-0378">Hydrolase</keyword>
<sequence>MATRKPNILFLMADQLAATYLPAYGHRVVQAPHLSALAEKGVTFDSFYTNAPLCAPSRFTMMAGALPKRIGAFDNAADFSSDVPTFAHYLRAAGYRTTLTGKMHFCGPDQLHGFEERLTTDIYPADYGWTPDWEHFDVRPSWYHNMLSVLQAGPAVRSNQLDFDDEVTYTARRHLYDMARSADERPFCLTVSWTHPHDPYAAQPELMARYREDDIPLPLVRRADVPLDPHSARLRHVSDMEAYVIRDEHVRRARHAYFANITYIDSQVGILMQALKETGLDQNTIIVFTADHGDMLGERGLWYKMSWFQDSCRIPLIVSAPGMFQSGRVSASTSSIDLLPTLAEIATDGGKFSPAAPIDGRSLLPHLNRTGGHDEVIGEYCGEGAIAPLLMIRRGQWKYVCSTPDPDQLFDLSADPLEKTNLAGSPAHAKILGDFRAEAAQRWDVPALHAQVLASQHRRRLVYQALSQGRHTSWDHQPLRDASTSYMRNHLVLDDLEYRSRLPHVEMPKAAE</sequence>
<feature type="domain" description="Choline sulfatase enzyme C-terminal" evidence="5">
    <location>
        <begin position="451"/>
        <end position="501"/>
    </location>
</feature>
<dbReference type="Gene3D" id="3.40.720.10">
    <property type="entry name" value="Alkaline Phosphatase, subunit A"/>
    <property type="match status" value="1"/>
</dbReference>
<comment type="similarity">
    <text evidence="1">Belongs to the sulfatase family.</text>
</comment>
<dbReference type="InterPro" id="IPR000917">
    <property type="entry name" value="Sulfatase_N"/>
</dbReference>
<dbReference type="PROSITE" id="PS00523">
    <property type="entry name" value="SULFATASE_1"/>
    <property type="match status" value="1"/>
</dbReference>
<dbReference type="SUPFAM" id="SSF53649">
    <property type="entry name" value="Alkaline phosphatase-like"/>
    <property type="match status" value="1"/>
</dbReference>
<accession>A0ABU5E6Q7</accession>
<dbReference type="NCBIfam" id="TIGR03417">
    <property type="entry name" value="chol_sulfatase"/>
    <property type="match status" value="1"/>
</dbReference>
<dbReference type="CDD" id="cd16032">
    <property type="entry name" value="choline-sulfatase"/>
    <property type="match status" value="1"/>
</dbReference>
<dbReference type="Pfam" id="PF12411">
    <property type="entry name" value="Choline_sulf_C"/>
    <property type="match status" value="1"/>
</dbReference>
<evidence type="ECO:0000256" key="2">
    <source>
        <dbReference type="ARBA" id="ARBA00022723"/>
    </source>
</evidence>
<proteinExistence type="inferred from homology"/>
<dbReference type="InterPro" id="IPR025863">
    <property type="entry name" value="Choline_sulf_C_dom"/>
</dbReference>
<dbReference type="RefSeq" id="WP_320506773.1">
    <property type="nucleotide sequence ID" value="NZ_JAXCLW010000001.1"/>
</dbReference>